<dbReference type="AlphaFoldDB" id="A0A656HDF1"/>
<keyword evidence="3" id="KW-1185">Reference proteome</keyword>
<keyword evidence="1" id="KW-1133">Transmembrane helix</keyword>
<feature type="transmembrane region" description="Helical" evidence="1">
    <location>
        <begin position="153"/>
        <end position="174"/>
    </location>
</feature>
<evidence type="ECO:0000256" key="1">
    <source>
        <dbReference type="SAM" id="Phobius"/>
    </source>
</evidence>
<feature type="transmembrane region" description="Helical" evidence="1">
    <location>
        <begin position="186"/>
        <end position="206"/>
    </location>
</feature>
<proteinExistence type="predicted"/>
<protein>
    <recommendedName>
        <fullName evidence="4">NADH:quinone oxidoreductase/Mrp antiporter membrane subunit domain-containing protein</fullName>
    </recommendedName>
</protein>
<sequence precursor="true">MSVFTLLLIGLFLPLFPLSMVFNYLLERFSHPLLRIGLLLCWPQMGVALFFLLGEELPGWVLLWAALTALLYGFRLITQRDVNGWVGFLATSAWSLLWFPLLANGEQALLMADALGFSIPLTLIALLAVGLEQRFGAAYTHLYGGLASIMPRFSGLLVFSTLAAIATPVFPTFFTMLHMLLLASPFIAVLMLLTWLSWSWAGVRLLQGLLVGPEQQAGQVSDLQSGLSWAFALILAVLALAGLLVTGGLA</sequence>
<evidence type="ECO:0000313" key="3">
    <source>
        <dbReference type="Proteomes" id="UP000005317"/>
    </source>
</evidence>
<keyword evidence="1" id="KW-0472">Membrane</keyword>
<keyword evidence="1" id="KW-0812">Transmembrane</keyword>
<feature type="transmembrane region" description="Helical" evidence="1">
    <location>
        <begin position="109"/>
        <end position="132"/>
    </location>
</feature>
<feature type="transmembrane region" description="Helical" evidence="1">
    <location>
        <begin position="6"/>
        <end position="26"/>
    </location>
</feature>
<evidence type="ECO:0000313" key="2">
    <source>
        <dbReference type="EMBL" id="EIJ34437.1"/>
    </source>
</evidence>
<feature type="transmembrane region" description="Helical" evidence="1">
    <location>
        <begin position="59"/>
        <end position="77"/>
    </location>
</feature>
<dbReference type="EMBL" id="JH651384">
    <property type="protein sequence ID" value="EIJ34437.1"/>
    <property type="molecule type" value="Genomic_DNA"/>
</dbReference>
<name>A0A656HDF1_THINJ</name>
<reference evidence="3" key="1">
    <citation type="journal article" date="2011" name="Stand. Genomic Sci.">
        <title>Genome sequence of the filamentous, gliding Thiothrix nivea neotype strain (JP2(T)).</title>
        <authorList>
            <person name="Lapidus A."/>
            <person name="Nolan M."/>
            <person name="Lucas S."/>
            <person name="Glavina Del Rio T."/>
            <person name="Tice H."/>
            <person name="Cheng J.F."/>
            <person name="Tapia R."/>
            <person name="Han C."/>
            <person name="Goodwin L."/>
            <person name="Pitluck S."/>
            <person name="Liolios K."/>
            <person name="Pagani I."/>
            <person name="Ivanova N."/>
            <person name="Huntemann M."/>
            <person name="Mavromatis K."/>
            <person name="Mikhailova N."/>
            <person name="Pati A."/>
            <person name="Chen A."/>
            <person name="Palaniappan K."/>
            <person name="Land M."/>
            <person name="Brambilla E.M."/>
            <person name="Rohde M."/>
            <person name="Abt B."/>
            <person name="Verbarg S."/>
            <person name="Goker M."/>
            <person name="Bristow J."/>
            <person name="Eisen J.A."/>
            <person name="Markowitz V."/>
            <person name="Hugenholtz P."/>
            <person name="Kyrpides N.C."/>
            <person name="Klenk H.P."/>
            <person name="Woyke T."/>
        </authorList>
    </citation>
    <scope>NUCLEOTIDE SEQUENCE [LARGE SCALE GENOMIC DNA]</scope>
    <source>
        <strain evidence="3">ATCC 35100 / DSM 5205 / JP2</strain>
    </source>
</reference>
<accession>A0A656HDF1</accession>
<feature type="transmembrane region" description="Helical" evidence="1">
    <location>
        <begin position="227"/>
        <end position="249"/>
    </location>
</feature>
<dbReference type="Proteomes" id="UP000005317">
    <property type="component" value="Unassembled WGS sequence"/>
</dbReference>
<feature type="transmembrane region" description="Helical" evidence="1">
    <location>
        <begin position="33"/>
        <end position="53"/>
    </location>
</feature>
<organism evidence="2 3">
    <name type="scientific">Thiothrix nivea (strain ATCC 35100 / DSM 5205 / JP2)</name>
    <dbReference type="NCBI Taxonomy" id="870187"/>
    <lineage>
        <taxon>Bacteria</taxon>
        <taxon>Pseudomonadati</taxon>
        <taxon>Pseudomonadota</taxon>
        <taxon>Gammaproteobacteria</taxon>
        <taxon>Thiotrichales</taxon>
        <taxon>Thiotrichaceae</taxon>
        <taxon>Thiothrix</taxon>
    </lineage>
</organism>
<dbReference type="RefSeq" id="WP_002708367.1">
    <property type="nucleotide sequence ID" value="NZ_JH651384.1"/>
</dbReference>
<gene>
    <name evidence="2" type="ORF">Thini_1859</name>
</gene>
<feature type="transmembrane region" description="Helical" evidence="1">
    <location>
        <begin position="84"/>
        <end position="103"/>
    </location>
</feature>
<evidence type="ECO:0008006" key="4">
    <source>
        <dbReference type="Google" id="ProtNLM"/>
    </source>
</evidence>